<dbReference type="Proteomes" id="UP000256601">
    <property type="component" value="Unassembled WGS sequence"/>
</dbReference>
<proteinExistence type="inferred from homology"/>
<keyword evidence="7" id="KW-1133">Transmembrane helix</keyword>
<comment type="catalytic activity">
    <reaction evidence="12 13">
        <text>N(4)-(alpha-D-Glc-(1-&gt;2)-alpha-D-Glc-(1-&gt;3)-alpha-D-Glc-(1-&gt;3)-alpha-D-Man-(1-&gt;2)-alpha-D-Man-(1-&gt;2)-alpha-D-Man-(1-&gt;3)-[alpha-D-Man-(1-&gt;2)-alpha-D-Man-(1-&gt;3)-[alpha-D-Man-(1-&gt;2)-alpha-D-Man-(1-&gt;6)]-alpha-D-Man-(1-&gt;6)]-beta-D-Man-(1-&gt;4)-beta-D-GlcNAc-(1-&gt;4)-beta-D-GlcNAc)-L-asparaginyl-[protein] + H2O = N(4)-(alpha-D-Glc-(1-&gt;3)-alpha-D-Glc-(1-&gt;3)-alpha-D-Man-(1-&gt;2)-alpha-D-Man-(1-&gt;2)-alpha-D-Man-(1-&gt;3)-[alpha-D-Man-(1-&gt;2)-alpha-D-Man-(1-&gt;3)-[alpha-D-Man-(1-&gt;2)-alpha-D-Man-(1-&gt;6)]-alpha-D-Man-(1-&gt;6)]-beta-D-Man-(1-&gt;4)-beta-D-GlcNAc-(1-&gt;4)-beta-D-GlcNAc)-L-asparaginyl-[protein] + beta-D-glucose</text>
        <dbReference type="Rhea" id="RHEA:55988"/>
        <dbReference type="Rhea" id="RHEA-COMP:12806"/>
        <dbReference type="Rhea" id="RHEA-COMP:14355"/>
        <dbReference type="ChEBI" id="CHEBI:15377"/>
        <dbReference type="ChEBI" id="CHEBI:15903"/>
        <dbReference type="ChEBI" id="CHEBI:59082"/>
        <dbReference type="ChEBI" id="CHEBI:132537"/>
        <dbReference type="EC" id="3.2.1.106"/>
    </reaction>
</comment>
<dbReference type="GO" id="GO:0098553">
    <property type="term" value="C:lumenal side of endoplasmic reticulum membrane"/>
    <property type="evidence" value="ECO:0007669"/>
    <property type="project" value="EnsemblFungi"/>
</dbReference>
<evidence type="ECO:0000313" key="21">
    <source>
        <dbReference type="Proteomes" id="UP000256601"/>
    </source>
</evidence>
<keyword evidence="10 13" id="KW-0326">Glycosidase</keyword>
<evidence type="ECO:0000313" key="20">
    <source>
        <dbReference type="Proteomes" id="UP000182444"/>
    </source>
</evidence>
<dbReference type="EMBL" id="CP017558">
    <property type="protein sequence ID" value="AOW07198.1"/>
    <property type="molecule type" value="Genomic_DNA"/>
</dbReference>
<comment type="function">
    <text evidence="13">Cleaves the distal alpha 1,2-linked glucose residue from the Glc(3)Man(9)GlcNAc(2) oligosaccharide precursor.</text>
</comment>
<evidence type="ECO:0000256" key="12">
    <source>
        <dbReference type="ARBA" id="ARBA00052431"/>
    </source>
</evidence>
<dbReference type="FunFam" id="1.50.10.10:FF:000027">
    <property type="entry name" value="Probable mannosyl-oligosaccharide glucosidase"/>
    <property type="match status" value="1"/>
</dbReference>
<comment type="subcellular location">
    <subcellularLocation>
        <location evidence="1 13">Endoplasmic reticulum membrane</location>
        <topology evidence="1 13">Single-pass type II membrane protein</topology>
    </subcellularLocation>
</comment>
<dbReference type="GeneID" id="2908679"/>
<evidence type="ECO:0000256" key="6">
    <source>
        <dbReference type="ARBA" id="ARBA00022968"/>
    </source>
</evidence>
<evidence type="ECO:0000256" key="10">
    <source>
        <dbReference type="ARBA" id="ARBA00023295"/>
    </source>
</evidence>
<dbReference type="InterPro" id="IPR038518">
    <property type="entry name" value="Glyco_hydro_63N_sf"/>
</dbReference>
<feature type="domain" description="Glycosyl hydrolase family 63 N-terminal" evidence="17">
    <location>
        <begin position="23"/>
        <end position="242"/>
    </location>
</feature>
<name>A0A1H6PZL4_YARLL</name>
<keyword evidence="9 14" id="KW-0325">Glycoprotein</keyword>
<evidence type="ECO:0000313" key="19">
    <source>
        <dbReference type="EMBL" id="RDW28897.1"/>
    </source>
</evidence>
<dbReference type="InterPro" id="IPR008928">
    <property type="entry name" value="6-hairpin_glycosidase_sf"/>
</dbReference>
<dbReference type="EC" id="3.2.1.106" evidence="11 13"/>
<evidence type="ECO:0000256" key="3">
    <source>
        <dbReference type="ARBA" id="ARBA00022692"/>
    </source>
</evidence>
<dbReference type="InterPro" id="IPR004888">
    <property type="entry name" value="Glycoside_hydrolase_63"/>
</dbReference>
<dbReference type="VEuPathDB" id="FungiDB:YALI0_F14927g"/>
<gene>
    <name evidence="19" type="ORF">B0I71DRAFT_126513</name>
    <name evidence="18" type="ORF">YALI1_F19899g</name>
</gene>
<evidence type="ECO:0000256" key="14">
    <source>
        <dbReference type="RuleBase" id="RU369107"/>
    </source>
</evidence>
<dbReference type="eggNOG" id="KOG2161">
    <property type="taxonomic scope" value="Eukaryota"/>
</dbReference>
<keyword evidence="15" id="KW-0732">Signal</keyword>
<dbReference type="Pfam" id="PF03200">
    <property type="entry name" value="Glyco_hydro_63"/>
    <property type="match status" value="1"/>
</dbReference>
<dbReference type="InterPro" id="IPR012341">
    <property type="entry name" value="6hp_glycosidase-like_sf"/>
</dbReference>
<evidence type="ECO:0000259" key="16">
    <source>
        <dbReference type="Pfam" id="PF03200"/>
    </source>
</evidence>
<sequence length="790" mass="90061">MHFSTVIVAALTLLVVNAASNDTLLWGPYRPNLYFGVKPKLRESLLSGLMWFNADSFNHIHTIRHECEQGDNMASFGWHEYDSRLGGRQLIEDVNHDVDITTEFVTSEDGESWGVRVSGKRRQKKDGITSLVFYSGLEGKGDLNGPTPSAKGYKDIVELEGNSPDLGQFTVTITEKGKKNVHPDEDHPIAEKMIMDNLQHASLKVPTGNVWKAKGVFLTLLQERIARLSEKYPETDQVPAAWVLQVEDQGMKGNLHFVQLTFEGDFEFDVLYNTKGAMLQLNSENLSEEISRNSEIFNTKFDSIFPVNAPFDTPKHAIFAKNMFSNLLGGVGHFSGSSLVNRKASEEYDEDEERFWEGATHSSSAVGEEEGPFELLTTVPSRPFFPRGFYWDEGFHLIPVLEYDSDVALNILDSWMNLMDEDGWIAREQILGPEARSKVPAEFQVQFPHYANPPTLLLLISRAIEKFESHQRGETARQVRDQYATEYSLGDSLISSPEKFAAFLEKLYPKLQLHFDWFRTTQKGEVKEWDREAFSKREGYRWRGRTKTHCLTSGLDDYPRAETPHAGELHVDLLSWIGLMARSLKDVAQFLDKPADVKKYAKIENAIVQNLDDLHWSEDEQAYCDATIDDYEENAHVCHKGYVSLSPFFLKHINPKSEKLPAVLDLISDPNELWSDYGLRSLSKSSPLFGTNENYWRGPIWMNINYLVLDALKHYGENPEVDPKVRKQAADIYYKLRQNTVKNVHKQWKKTGYGWEQYNEETGAAQGVKHFTGWTSLVVSIMGMPEKLDV</sequence>
<dbReference type="Pfam" id="PF16923">
    <property type="entry name" value="Glyco_hydro_63N"/>
    <property type="match status" value="1"/>
</dbReference>
<evidence type="ECO:0000259" key="17">
    <source>
        <dbReference type="Pfam" id="PF16923"/>
    </source>
</evidence>
<dbReference type="GO" id="GO:0006488">
    <property type="term" value="P:dolichol-linked oligosaccharide biosynthetic process"/>
    <property type="evidence" value="ECO:0007669"/>
    <property type="project" value="EnsemblFungi"/>
</dbReference>
<evidence type="ECO:0000256" key="1">
    <source>
        <dbReference type="ARBA" id="ARBA00004648"/>
    </source>
</evidence>
<evidence type="ECO:0000256" key="5">
    <source>
        <dbReference type="ARBA" id="ARBA00022824"/>
    </source>
</evidence>
<dbReference type="Gene3D" id="2.70.98.110">
    <property type="entry name" value="Glycosyl hydrolase family 63, N-terminal domain"/>
    <property type="match status" value="1"/>
</dbReference>
<keyword evidence="3" id="KW-0812">Transmembrane</keyword>
<dbReference type="Gene3D" id="1.50.10.10">
    <property type="match status" value="1"/>
</dbReference>
<keyword evidence="4 13" id="KW-0378">Hydrolase</keyword>
<dbReference type="AlphaFoldDB" id="A0A1H6PZL4"/>
<evidence type="ECO:0000256" key="15">
    <source>
        <dbReference type="SAM" id="SignalP"/>
    </source>
</evidence>
<dbReference type="Proteomes" id="UP000182444">
    <property type="component" value="Chromosome 1F"/>
</dbReference>
<dbReference type="GO" id="GO:0004573">
    <property type="term" value="F:Glc3Man9GlcNAc2 oligosaccharide glucosidase activity"/>
    <property type="evidence" value="ECO:0007669"/>
    <property type="project" value="UniProtKB-UniRule"/>
</dbReference>
<evidence type="ECO:0000256" key="9">
    <source>
        <dbReference type="ARBA" id="ARBA00023180"/>
    </source>
</evidence>
<comment type="pathway">
    <text evidence="14">Glycan metabolism; N-glycan degradation.</text>
</comment>
<dbReference type="GO" id="GO:0009311">
    <property type="term" value="P:oligosaccharide metabolic process"/>
    <property type="evidence" value="ECO:0007669"/>
    <property type="project" value="UniProtKB-UniRule"/>
</dbReference>
<dbReference type="EMBL" id="KZ858948">
    <property type="protein sequence ID" value="RDW28897.1"/>
    <property type="molecule type" value="Genomic_DNA"/>
</dbReference>
<accession>A0A1H6PZL4</accession>
<dbReference type="OMA" id="FNWYNTT"/>
<dbReference type="InterPro" id="IPR031335">
    <property type="entry name" value="Glyco_hydro_63_C"/>
</dbReference>
<reference evidence="19 21" key="2">
    <citation type="submission" date="2018-07" db="EMBL/GenBank/DDBJ databases">
        <title>Draft Genome Assemblies for Five Robust Yarrowia lipolytica Strains Exhibiting High Lipid Production and Pentose Sugar Utilization and Sugar Alcohol Secretion from Undetoxified Lignocellulosic Biomass Hydrolysates.</title>
        <authorList>
            <consortium name="DOE Joint Genome Institute"/>
            <person name="Walker C."/>
            <person name="Ryu S."/>
            <person name="Na H."/>
            <person name="Zane M."/>
            <person name="LaButti K."/>
            <person name="Lipzen A."/>
            <person name="Haridas S."/>
            <person name="Barry K."/>
            <person name="Grigoriev I.V."/>
            <person name="Quarterman J."/>
            <person name="Slininger P."/>
            <person name="Dien B."/>
            <person name="Trinh C.T."/>
        </authorList>
    </citation>
    <scope>NUCLEOTIDE SEQUENCE [LARGE SCALE GENOMIC DNA]</scope>
    <source>
        <strain evidence="19 21">YB392</strain>
    </source>
</reference>
<evidence type="ECO:0000313" key="18">
    <source>
        <dbReference type="EMBL" id="AOW07198.1"/>
    </source>
</evidence>
<dbReference type="PANTHER" id="PTHR10412">
    <property type="entry name" value="MANNOSYL-OLIGOSACCHARIDE GLUCOSIDASE"/>
    <property type="match status" value="1"/>
</dbReference>
<dbReference type="PANTHER" id="PTHR10412:SF11">
    <property type="entry name" value="MANNOSYL-OLIGOSACCHARIDE GLUCOSIDASE"/>
    <property type="match status" value="1"/>
</dbReference>
<evidence type="ECO:0000256" key="13">
    <source>
        <dbReference type="RuleBase" id="RU368089"/>
    </source>
</evidence>
<evidence type="ECO:0000256" key="11">
    <source>
        <dbReference type="ARBA" id="ARBA00038888"/>
    </source>
</evidence>
<dbReference type="InterPro" id="IPR031631">
    <property type="entry name" value="Glyco_hydro_63N"/>
</dbReference>
<evidence type="ECO:0000256" key="8">
    <source>
        <dbReference type="ARBA" id="ARBA00023136"/>
    </source>
</evidence>
<comment type="similarity">
    <text evidence="2 13">Belongs to the glycosyl hydrolase 63 family.</text>
</comment>
<keyword evidence="8" id="KW-0472">Membrane</keyword>
<evidence type="ECO:0000256" key="4">
    <source>
        <dbReference type="ARBA" id="ARBA00022801"/>
    </source>
</evidence>
<evidence type="ECO:0000256" key="2">
    <source>
        <dbReference type="ARBA" id="ARBA00010833"/>
    </source>
</evidence>
<feature type="signal peptide" evidence="15">
    <location>
        <begin position="1"/>
        <end position="18"/>
    </location>
</feature>
<organism evidence="18 20">
    <name type="scientific">Yarrowia lipolytica</name>
    <name type="common">Candida lipolytica</name>
    <dbReference type="NCBI Taxonomy" id="4952"/>
    <lineage>
        <taxon>Eukaryota</taxon>
        <taxon>Fungi</taxon>
        <taxon>Dikarya</taxon>
        <taxon>Ascomycota</taxon>
        <taxon>Saccharomycotina</taxon>
        <taxon>Dipodascomycetes</taxon>
        <taxon>Dipodascales</taxon>
        <taxon>Dipodascales incertae sedis</taxon>
        <taxon>Yarrowia</taxon>
    </lineage>
</organism>
<evidence type="ECO:0000256" key="7">
    <source>
        <dbReference type="ARBA" id="ARBA00022989"/>
    </source>
</evidence>
<feature type="domain" description="Glycosyl hydrolase family 63 C-terminal" evidence="16">
    <location>
        <begin position="282"/>
        <end position="783"/>
    </location>
</feature>
<dbReference type="VEuPathDB" id="FungiDB:YALI1_F19899g"/>
<keyword evidence="6" id="KW-0735">Signal-anchor</keyword>
<reference evidence="18 20" key="1">
    <citation type="journal article" date="2016" name="PLoS ONE">
        <title>Sequence Assembly of Yarrowia lipolytica Strain W29/CLIB89 Shows Transposable Element Diversity.</title>
        <authorList>
            <person name="Magnan C."/>
            <person name="Yu J."/>
            <person name="Chang I."/>
            <person name="Jahn E."/>
            <person name="Kanomata Y."/>
            <person name="Wu J."/>
            <person name="Zeller M."/>
            <person name="Oakes M."/>
            <person name="Baldi P."/>
            <person name="Sandmeyer S."/>
        </authorList>
    </citation>
    <scope>NUCLEOTIDE SEQUENCE [LARGE SCALE GENOMIC DNA]</scope>
    <source>
        <strain evidence="18">CLIB89</strain>
        <strain evidence="20">CLIB89(W29)</strain>
    </source>
</reference>
<dbReference type="KEGG" id="yli:2908679"/>
<feature type="chain" id="PRO_5033273381" description="Mannosyl-oligosaccharide glucosidase" evidence="15">
    <location>
        <begin position="19"/>
        <end position="790"/>
    </location>
</feature>
<protein>
    <recommendedName>
        <fullName evidence="11 13">Mannosyl-oligosaccharide glucosidase</fullName>
        <ecNumber evidence="11 13">3.2.1.106</ecNumber>
    </recommendedName>
    <alternativeName>
        <fullName evidence="14">Glucosidase I</fullName>
    </alternativeName>
</protein>
<keyword evidence="5 13" id="KW-0256">Endoplasmic reticulum</keyword>
<dbReference type="SUPFAM" id="SSF48208">
    <property type="entry name" value="Six-hairpin glycosidases"/>
    <property type="match status" value="1"/>
</dbReference>